<comment type="caution">
    <text evidence="1">The sequence shown here is derived from an EMBL/GenBank/DDBJ whole genome shotgun (WGS) entry which is preliminary data.</text>
</comment>
<organism evidence="1 2">
    <name type="scientific">Trifolium medium</name>
    <dbReference type="NCBI Taxonomy" id="97028"/>
    <lineage>
        <taxon>Eukaryota</taxon>
        <taxon>Viridiplantae</taxon>
        <taxon>Streptophyta</taxon>
        <taxon>Embryophyta</taxon>
        <taxon>Tracheophyta</taxon>
        <taxon>Spermatophyta</taxon>
        <taxon>Magnoliopsida</taxon>
        <taxon>eudicotyledons</taxon>
        <taxon>Gunneridae</taxon>
        <taxon>Pentapetalae</taxon>
        <taxon>rosids</taxon>
        <taxon>fabids</taxon>
        <taxon>Fabales</taxon>
        <taxon>Fabaceae</taxon>
        <taxon>Papilionoideae</taxon>
        <taxon>50 kb inversion clade</taxon>
        <taxon>NPAAA clade</taxon>
        <taxon>Hologalegina</taxon>
        <taxon>IRL clade</taxon>
        <taxon>Trifolieae</taxon>
        <taxon>Trifolium</taxon>
    </lineage>
</organism>
<keyword evidence="1" id="KW-0378">Hydrolase</keyword>
<dbReference type="GO" id="GO:0004527">
    <property type="term" value="F:exonuclease activity"/>
    <property type="evidence" value="ECO:0007669"/>
    <property type="project" value="UniProtKB-KW"/>
</dbReference>
<evidence type="ECO:0000313" key="2">
    <source>
        <dbReference type="Proteomes" id="UP000265520"/>
    </source>
</evidence>
<feature type="non-terminal residue" evidence="1">
    <location>
        <position position="49"/>
    </location>
</feature>
<proteinExistence type="predicted"/>
<dbReference type="AlphaFoldDB" id="A0A392W0H8"/>
<evidence type="ECO:0000313" key="1">
    <source>
        <dbReference type="EMBL" id="MCI93192.1"/>
    </source>
</evidence>
<dbReference type="Proteomes" id="UP000265520">
    <property type="component" value="Unassembled WGS sequence"/>
</dbReference>
<name>A0A392W0H8_9FABA</name>
<dbReference type="GO" id="GO:0004519">
    <property type="term" value="F:endonuclease activity"/>
    <property type="evidence" value="ECO:0007669"/>
    <property type="project" value="UniProtKB-KW"/>
</dbReference>
<sequence length="49" mass="5397">MRVCVCGDFNAAKNVDERRSSRGGSCPLDHIPFNCFIEDNNLIDLPLSG</sequence>
<keyword evidence="1" id="KW-0269">Exonuclease</keyword>
<keyword evidence="1" id="KW-0255">Endonuclease</keyword>
<accession>A0A392W0H8</accession>
<reference evidence="1 2" key="1">
    <citation type="journal article" date="2018" name="Front. Plant Sci.">
        <title>Red Clover (Trifolium pratense) and Zigzag Clover (T. medium) - A Picture of Genomic Similarities and Differences.</title>
        <authorList>
            <person name="Dluhosova J."/>
            <person name="Istvanek J."/>
            <person name="Nedelnik J."/>
            <person name="Repkova J."/>
        </authorList>
    </citation>
    <scope>NUCLEOTIDE SEQUENCE [LARGE SCALE GENOMIC DNA]</scope>
    <source>
        <strain evidence="2">cv. 10/8</strain>
        <tissue evidence="1">Leaf</tissue>
    </source>
</reference>
<keyword evidence="2" id="KW-1185">Reference proteome</keyword>
<protein>
    <submittedName>
        <fullName evidence="1">Endonuclease/exonuclease/phosphatase family protein</fullName>
    </submittedName>
</protein>
<keyword evidence="1" id="KW-0540">Nuclease</keyword>
<dbReference type="EMBL" id="LXQA011322413">
    <property type="protein sequence ID" value="MCI93192.1"/>
    <property type="molecule type" value="Genomic_DNA"/>
</dbReference>